<dbReference type="Pfam" id="PF03184">
    <property type="entry name" value="DDE_1"/>
    <property type="match status" value="1"/>
</dbReference>
<dbReference type="EMBL" id="FR824082">
    <property type="protein sequence ID" value="CCA17570.1"/>
    <property type="molecule type" value="Genomic_DNA"/>
</dbReference>
<protein>
    <submittedName>
        <fullName evidence="2">PREDICTED: similar to Tigger transposable elementderived protein 6 putative</fullName>
    </submittedName>
</protein>
<dbReference type="HOGENOM" id="CLU_088458_2_1_1"/>
<dbReference type="GO" id="GO:0003676">
    <property type="term" value="F:nucleic acid binding"/>
    <property type="evidence" value="ECO:0007669"/>
    <property type="project" value="InterPro"/>
</dbReference>
<dbReference type="InterPro" id="IPR004875">
    <property type="entry name" value="DDE_SF_endonuclease_dom"/>
</dbReference>
<reference evidence="2" key="1">
    <citation type="journal article" date="2011" name="PLoS Biol.">
        <title>Gene gain and loss during evolution of obligate parasitism in the white rust pathogen of Arabidopsis thaliana.</title>
        <authorList>
            <person name="Kemen E."/>
            <person name="Gardiner A."/>
            <person name="Schultz-Larsen T."/>
            <person name="Kemen A.C."/>
            <person name="Balmuth A.L."/>
            <person name="Robert-Seilaniantz A."/>
            <person name="Bailey K."/>
            <person name="Holub E."/>
            <person name="Studholme D.J."/>
            <person name="Maclean D."/>
            <person name="Jones J.D."/>
        </authorList>
    </citation>
    <scope>NUCLEOTIDE SEQUENCE</scope>
</reference>
<reference evidence="2" key="2">
    <citation type="submission" date="2011-02" db="EMBL/GenBank/DDBJ databases">
        <authorList>
            <person name="MacLean D."/>
        </authorList>
    </citation>
    <scope>NUCLEOTIDE SEQUENCE</scope>
</reference>
<name>F0W8V9_9STRA</name>
<proteinExistence type="predicted"/>
<evidence type="ECO:0000313" key="2">
    <source>
        <dbReference type="EMBL" id="CCA17570.1"/>
    </source>
</evidence>
<accession>F0W8V9</accession>
<organism evidence="2">
    <name type="scientific">Albugo laibachii Nc14</name>
    <dbReference type="NCBI Taxonomy" id="890382"/>
    <lineage>
        <taxon>Eukaryota</taxon>
        <taxon>Sar</taxon>
        <taxon>Stramenopiles</taxon>
        <taxon>Oomycota</taxon>
        <taxon>Peronosporomycetes</taxon>
        <taxon>Albuginales</taxon>
        <taxon>Albuginaceae</taxon>
        <taxon>Albugo</taxon>
    </lineage>
</organism>
<gene>
    <name evidence="2" type="primary">AlNc14C37G3234</name>
    <name evidence="2" type="ORF">ALNC14_037130</name>
</gene>
<sequence length="149" mass="16819">MQGMDSHMLLLLDNASPQRVSKQFSNVTLQFLPPNTSAHLQPQDAGIIQSFKSQRNKIRNAHVVDKLDELLEQVDGMGKENVKINSEQLFNVNILVAMRWAQEAWGAVTQATVANCWRHTGILGEDIFELVTDMHKLHIGPHTDRQLIV</sequence>
<feature type="domain" description="DDE-1" evidence="1">
    <location>
        <begin position="4"/>
        <end position="117"/>
    </location>
</feature>
<evidence type="ECO:0000259" key="1">
    <source>
        <dbReference type="Pfam" id="PF03184"/>
    </source>
</evidence>
<dbReference type="AlphaFoldDB" id="F0W8V9"/>